<dbReference type="CTD" id="9946643"/>
<evidence type="ECO:0000313" key="1">
    <source>
        <dbReference type="EMBL" id="EFO19286.1"/>
    </source>
</evidence>
<dbReference type="AlphaFoldDB" id="A0A1S0TSB8"/>
<gene>
    <name evidence="1" type="ORF">LOAG_09211</name>
</gene>
<dbReference type="EMBL" id="JH712428">
    <property type="protein sequence ID" value="EFO19286.1"/>
    <property type="molecule type" value="Genomic_DNA"/>
</dbReference>
<proteinExistence type="predicted"/>
<dbReference type="RefSeq" id="XP_003144786.1">
    <property type="nucleotide sequence ID" value="XM_003144738.1"/>
</dbReference>
<protein>
    <submittedName>
        <fullName evidence="1">Uncharacterized protein</fullName>
    </submittedName>
</protein>
<dbReference type="KEGG" id="loa:LOAG_09211"/>
<dbReference type="GeneID" id="9946643"/>
<accession>A0A1S0TSB8</accession>
<reference evidence="1" key="1">
    <citation type="submission" date="2012-04" db="EMBL/GenBank/DDBJ databases">
        <title>The Genome Sequence of Loa loa.</title>
        <authorList>
            <consortium name="The Broad Institute Genome Sequencing Platform"/>
            <consortium name="Broad Institute Genome Sequencing Center for Infectious Disease"/>
            <person name="Nutman T.B."/>
            <person name="Fink D.L."/>
            <person name="Russ C."/>
            <person name="Young S."/>
            <person name="Zeng Q."/>
            <person name="Gargeya S."/>
            <person name="Alvarado L."/>
            <person name="Berlin A."/>
            <person name="Chapman S.B."/>
            <person name="Chen Z."/>
            <person name="Freedman E."/>
            <person name="Gellesch M."/>
            <person name="Goldberg J."/>
            <person name="Griggs A."/>
            <person name="Gujja S."/>
            <person name="Heilman E.R."/>
            <person name="Heiman D."/>
            <person name="Howarth C."/>
            <person name="Mehta T."/>
            <person name="Neiman D."/>
            <person name="Pearson M."/>
            <person name="Roberts A."/>
            <person name="Saif S."/>
            <person name="Shea T."/>
            <person name="Shenoy N."/>
            <person name="Sisk P."/>
            <person name="Stolte C."/>
            <person name="Sykes S."/>
            <person name="White J."/>
            <person name="Yandava C."/>
            <person name="Haas B."/>
            <person name="Henn M.R."/>
            <person name="Nusbaum C."/>
            <person name="Birren B."/>
        </authorList>
    </citation>
    <scope>NUCLEOTIDE SEQUENCE [LARGE SCALE GENOMIC DNA]</scope>
</reference>
<dbReference type="InParanoid" id="A0A1S0TSB8"/>
<name>A0A1S0TSB8_LOALO</name>
<sequence>MKRKGERGKGRERQRKGGRINMNYLNENLGRALSMLTTKCGCIPFNLRNGFFRCAQLSSPFTPMVYRSNSYSSLDEWPYKAKQAPMVVERLASLSSPRNHFV</sequence>
<organism evidence="1">
    <name type="scientific">Loa loa</name>
    <name type="common">Eye worm</name>
    <name type="synonym">Filaria loa</name>
    <dbReference type="NCBI Taxonomy" id="7209"/>
    <lineage>
        <taxon>Eukaryota</taxon>
        <taxon>Metazoa</taxon>
        <taxon>Ecdysozoa</taxon>
        <taxon>Nematoda</taxon>
        <taxon>Chromadorea</taxon>
        <taxon>Rhabditida</taxon>
        <taxon>Spirurina</taxon>
        <taxon>Spiruromorpha</taxon>
        <taxon>Filarioidea</taxon>
        <taxon>Onchocercidae</taxon>
        <taxon>Loa</taxon>
    </lineage>
</organism>